<evidence type="ECO:0000256" key="4">
    <source>
        <dbReference type="ARBA" id="ARBA00022833"/>
    </source>
</evidence>
<comment type="catalytic activity">
    <reaction evidence="6">
        <text>6-methylsalicylate + H(+) = 3-methylphenol + CO2</text>
        <dbReference type="Rhea" id="RHEA:23112"/>
        <dbReference type="ChEBI" id="CHEBI:15378"/>
        <dbReference type="ChEBI" id="CHEBI:16526"/>
        <dbReference type="ChEBI" id="CHEBI:17231"/>
        <dbReference type="ChEBI" id="CHEBI:36658"/>
        <dbReference type="EC" id="4.1.1.52"/>
    </reaction>
    <physiologicalReaction direction="left-to-right" evidence="6">
        <dbReference type="Rhea" id="RHEA:23113"/>
    </physiologicalReaction>
</comment>
<dbReference type="Gene3D" id="3.20.20.140">
    <property type="entry name" value="Metal-dependent hydrolases"/>
    <property type="match status" value="1"/>
</dbReference>
<evidence type="ECO:0000256" key="8">
    <source>
        <dbReference type="RuleBase" id="RU366045"/>
    </source>
</evidence>
<dbReference type="GO" id="GO:0005829">
    <property type="term" value="C:cytosol"/>
    <property type="evidence" value="ECO:0007669"/>
    <property type="project" value="TreeGrafter"/>
</dbReference>
<protein>
    <recommendedName>
        <fullName evidence="7">6-methylsalicylate decarboxylase</fullName>
        <ecNumber evidence="7">4.1.1.52</ecNumber>
    </recommendedName>
</protein>
<dbReference type="HOGENOM" id="CLU_039329_2_1_1"/>
<evidence type="ECO:0000313" key="10">
    <source>
        <dbReference type="EMBL" id="EKM59220.1"/>
    </source>
</evidence>
<keyword evidence="3 8" id="KW-0210">Decarboxylase</keyword>
<reference evidence="10 11" key="1">
    <citation type="journal article" date="2012" name="BMC Genomics">
        <title>Comparative genomics of the white-rot fungi, Phanerochaete carnosa and P. chrysosporium, to elucidate the genetic basis of the distinct wood types they colonize.</title>
        <authorList>
            <person name="Suzuki H."/>
            <person name="MacDonald J."/>
            <person name="Syed K."/>
            <person name="Salamov A."/>
            <person name="Hori C."/>
            <person name="Aerts A."/>
            <person name="Henrissat B."/>
            <person name="Wiebenga A."/>
            <person name="vanKuyk P.A."/>
            <person name="Barry K."/>
            <person name="Lindquist E."/>
            <person name="LaButti K."/>
            <person name="Lapidus A."/>
            <person name="Lucas S."/>
            <person name="Coutinho P."/>
            <person name="Gong Y."/>
            <person name="Samejima M."/>
            <person name="Mahadevan R."/>
            <person name="Abou-Zaid M."/>
            <person name="de Vries R.P."/>
            <person name="Igarashi K."/>
            <person name="Yadav J.S."/>
            <person name="Grigoriev I.V."/>
            <person name="Master E.R."/>
        </authorList>
    </citation>
    <scope>NUCLEOTIDE SEQUENCE [LARGE SCALE GENOMIC DNA]</scope>
    <source>
        <strain evidence="10 11">HHB-10118-sp</strain>
    </source>
</reference>
<comment type="similarity">
    <text evidence="1">Belongs to the metallo-dependent hydrolases superfamily. ACMSD family.</text>
</comment>
<dbReference type="Pfam" id="PF04909">
    <property type="entry name" value="Amidohydro_2"/>
    <property type="match status" value="1"/>
</dbReference>
<organism evidence="10 11">
    <name type="scientific">Phanerochaete carnosa (strain HHB-10118-sp)</name>
    <name type="common">White-rot fungus</name>
    <name type="synonym">Peniophora carnosa</name>
    <dbReference type="NCBI Taxonomy" id="650164"/>
    <lineage>
        <taxon>Eukaryota</taxon>
        <taxon>Fungi</taxon>
        <taxon>Dikarya</taxon>
        <taxon>Basidiomycota</taxon>
        <taxon>Agaricomycotina</taxon>
        <taxon>Agaricomycetes</taxon>
        <taxon>Polyporales</taxon>
        <taxon>Phanerochaetaceae</taxon>
        <taxon>Phanerochaete</taxon>
    </lineage>
</organism>
<dbReference type="STRING" id="650164.K5WIK8"/>
<evidence type="ECO:0000259" key="9">
    <source>
        <dbReference type="Pfam" id="PF04909"/>
    </source>
</evidence>
<dbReference type="GO" id="GO:0016787">
    <property type="term" value="F:hydrolase activity"/>
    <property type="evidence" value="ECO:0007669"/>
    <property type="project" value="InterPro"/>
</dbReference>
<evidence type="ECO:0000256" key="7">
    <source>
        <dbReference type="ARBA" id="ARBA00038889"/>
    </source>
</evidence>
<evidence type="ECO:0000256" key="5">
    <source>
        <dbReference type="ARBA" id="ARBA00023239"/>
    </source>
</evidence>
<gene>
    <name evidence="10" type="ORF">PHACADRAFT_25322</name>
</gene>
<dbReference type="GeneID" id="18915706"/>
<sequence length="367" mass="39990">MASPTERIPMKIDVHHHIFLPELSKRKAGQNAVVGWKTPEENVPWNIQKSLEAMNKLCVAGAILSYPAGIPENLVDSPFRAAPTCSKGGLRAVDEETRNERNREVVRELNTHAKGLCDAAESEGRFGWFACLPDLRNVEGTLREIAYALDVLHANGVSLSTSYGQGPEAIYIGDDLFDPVWAELDRRGAVVFLHGTQTPSSTPYPHAFLGLPITEVPNETFKAASHLVVTGKKRRYPHVKIILAHCGGSALFLASRVAALSAHMGSELTPEACLEDFGTFYVETALCGHGTTIQLVENMLGRSKILYGTDFPAVSVNTIEWFTKHLAAHYAGDAAALEEVTTGAALRLFPRFQDMANKGIEQSSQGQ</sequence>
<name>K5WIK8_PHACS</name>
<keyword evidence="2" id="KW-0479">Metal-binding</keyword>
<keyword evidence="4" id="KW-0862">Zinc</keyword>
<dbReference type="GO" id="GO:0019748">
    <property type="term" value="P:secondary metabolic process"/>
    <property type="evidence" value="ECO:0007669"/>
    <property type="project" value="TreeGrafter"/>
</dbReference>
<evidence type="ECO:0000256" key="6">
    <source>
        <dbReference type="ARBA" id="ARBA00036832"/>
    </source>
</evidence>
<evidence type="ECO:0000313" key="11">
    <source>
        <dbReference type="Proteomes" id="UP000008370"/>
    </source>
</evidence>
<dbReference type="InterPro" id="IPR032465">
    <property type="entry name" value="ACMSD"/>
</dbReference>
<dbReference type="GO" id="GO:0047596">
    <property type="term" value="F:6-methylsalicylate decarboxylase activity"/>
    <property type="evidence" value="ECO:0007669"/>
    <property type="project" value="UniProtKB-EC"/>
</dbReference>
<dbReference type="PANTHER" id="PTHR21240">
    <property type="entry name" value="2-AMINO-3-CARBOXYLMUCONATE-6-SEMIALDEHYDE DECARBOXYLASE"/>
    <property type="match status" value="1"/>
</dbReference>
<dbReference type="InterPro" id="IPR032466">
    <property type="entry name" value="Metal_Hydrolase"/>
</dbReference>
<dbReference type="InParanoid" id="K5WIK8"/>
<dbReference type="GO" id="GO:0046872">
    <property type="term" value="F:metal ion binding"/>
    <property type="evidence" value="ECO:0007669"/>
    <property type="project" value="UniProtKB-KW"/>
</dbReference>
<dbReference type="EMBL" id="JH930469">
    <property type="protein sequence ID" value="EKM59220.1"/>
    <property type="molecule type" value="Genomic_DNA"/>
</dbReference>
<evidence type="ECO:0000256" key="2">
    <source>
        <dbReference type="ARBA" id="ARBA00022723"/>
    </source>
</evidence>
<dbReference type="KEGG" id="pco:PHACADRAFT_25322"/>
<proteinExistence type="inferred from homology"/>
<dbReference type="OrthoDB" id="2832284at2759"/>
<dbReference type="RefSeq" id="XP_007391308.1">
    <property type="nucleotide sequence ID" value="XM_007391246.1"/>
</dbReference>
<feature type="domain" description="Amidohydrolase-related" evidence="9">
    <location>
        <begin position="12"/>
        <end position="350"/>
    </location>
</feature>
<accession>K5WIK8</accession>
<dbReference type="InterPro" id="IPR006680">
    <property type="entry name" value="Amidohydro-rel"/>
</dbReference>
<dbReference type="AlphaFoldDB" id="K5WIK8"/>
<keyword evidence="5 8" id="KW-0456">Lyase</keyword>
<evidence type="ECO:0000256" key="1">
    <source>
        <dbReference type="ARBA" id="ARBA00005871"/>
    </source>
</evidence>
<dbReference type="PANTHER" id="PTHR21240:SF29">
    <property type="entry name" value="AMIDOHYDROLASE-RELATED DOMAIN-CONTAINING PROTEIN"/>
    <property type="match status" value="1"/>
</dbReference>
<dbReference type="Proteomes" id="UP000008370">
    <property type="component" value="Unassembled WGS sequence"/>
</dbReference>
<dbReference type="EC" id="4.1.1.52" evidence="7"/>
<keyword evidence="11" id="KW-1185">Reference proteome</keyword>
<dbReference type="SUPFAM" id="SSF51556">
    <property type="entry name" value="Metallo-dependent hydrolases"/>
    <property type="match status" value="1"/>
</dbReference>
<evidence type="ECO:0000256" key="3">
    <source>
        <dbReference type="ARBA" id="ARBA00022793"/>
    </source>
</evidence>